<organism evidence="1 2">
    <name type="scientific">Caerostris extrusa</name>
    <name type="common">Bark spider</name>
    <name type="synonym">Caerostris bankana</name>
    <dbReference type="NCBI Taxonomy" id="172846"/>
    <lineage>
        <taxon>Eukaryota</taxon>
        <taxon>Metazoa</taxon>
        <taxon>Ecdysozoa</taxon>
        <taxon>Arthropoda</taxon>
        <taxon>Chelicerata</taxon>
        <taxon>Arachnida</taxon>
        <taxon>Araneae</taxon>
        <taxon>Araneomorphae</taxon>
        <taxon>Entelegynae</taxon>
        <taxon>Araneoidea</taxon>
        <taxon>Araneidae</taxon>
        <taxon>Caerostris</taxon>
    </lineage>
</organism>
<evidence type="ECO:0000313" key="2">
    <source>
        <dbReference type="Proteomes" id="UP001054945"/>
    </source>
</evidence>
<reference evidence="1 2" key="1">
    <citation type="submission" date="2021-06" db="EMBL/GenBank/DDBJ databases">
        <title>Caerostris extrusa draft genome.</title>
        <authorList>
            <person name="Kono N."/>
            <person name="Arakawa K."/>
        </authorList>
    </citation>
    <scope>NUCLEOTIDE SEQUENCE [LARGE SCALE GENOMIC DNA]</scope>
</reference>
<dbReference type="Proteomes" id="UP001054945">
    <property type="component" value="Unassembled WGS sequence"/>
</dbReference>
<name>A0AAV4QDA6_CAEEX</name>
<accession>A0AAV4QDA6</accession>
<dbReference type="EMBL" id="BPLR01005947">
    <property type="protein sequence ID" value="GIY06321.1"/>
    <property type="molecule type" value="Genomic_DNA"/>
</dbReference>
<keyword evidence="2" id="KW-1185">Reference proteome</keyword>
<proteinExistence type="predicted"/>
<sequence>MLLSATCMQPQSQSAALEHSITPPYLCGTRENTLPFLALSNASKLLLGSTFIFASLLALAQHCTRVACSVLTQPNFQSISSRNAPGNKFLVFSLLFSFGGFARTQRSLLVEKQTAHWTWWFPPSGQR</sequence>
<evidence type="ECO:0000313" key="1">
    <source>
        <dbReference type="EMBL" id="GIY06321.1"/>
    </source>
</evidence>
<dbReference type="AlphaFoldDB" id="A0AAV4QDA6"/>
<gene>
    <name evidence="1" type="ORF">CEXT_552841</name>
</gene>
<protein>
    <submittedName>
        <fullName evidence="1">Uncharacterized protein</fullName>
    </submittedName>
</protein>
<comment type="caution">
    <text evidence="1">The sequence shown here is derived from an EMBL/GenBank/DDBJ whole genome shotgun (WGS) entry which is preliminary data.</text>
</comment>